<accession>A0A4D4MBA0</accession>
<proteinExistence type="predicted"/>
<evidence type="ECO:0000313" key="2">
    <source>
        <dbReference type="Proteomes" id="UP000302139"/>
    </source>
</evidence>
<reference evidence="1 2" key="1">
    <citation type="submission" date="2019-04" db="EMBL/GenBank/DDBJ databases">
        <title>Draft genome sequences of Streptomyces avermitilis NBRC 14893.</title>
        <authorList>
            <person name="Komaki H."/>
            <person name="Tamura T."/>
            <person name="Hosoyama A."/>
        </authorList>
    </citation>
    <scope>NUCLEOTIDE SEQUENCE [LARGE SCALE GENOMIC DNA]</scope>
    <source>
        <strain evidence="1 2">NBRC 14893</strain>
    </source>
</reference>
<dbReference type="Proteomes" id="UP000302139">
    <property type="component" value="Unassembled WGS sequence"/>
</dbReference>
<protein>
    <recommendedName>
        <fullName evidence="3">ABM domain-containing protein</fullName>
    </recommendedName>
</protein>
<evidence type="ECO:0000313" key="1">
    <source>
        <dbReference type="EMBL" id="GDY68707.1"/>
    </source>
</evidence>
<dbReference type="EMBL" id="BJHX01000001">
    <property type="protein sequence ID" value="GDY68707.1"/>
    <property type="molecule type" value="Genomic_DNA"/>
</dbReference>
<gene>
    <name evidence="1" type="ORF">SAV14893_081000</name>
</gene>
<dbReference type="RefSeq" id="WP_037652495.1">
    <property type="nucleotide sequence ID" value="NZ_BAABTN010000050.1"/>
</dbReference>
<organism evidence="1 2">
    <name type="scientific">Streptomyces avermitilis</name>
    <dbReference type="NCBI Taxonomy" id="33903"/>
    <lineage>
        <taxon>Bacteria</taxon>
        <taxon>Bacillati</taxon>
        <taxon>Actinomycetota</taxon>
        <taxon>Actinomycetes</taxon>
        <taxon>Kitasatosporales</taxon>
        <taxon>Streptomycetaceae</taxon>
        <taxon>Streptomyces</taxon>
    </lineage>
</organism>
<evidence type="ECO:0008006" key="3">
    <source>
        <dbReference type="Google" id="ProtNLM"/>
    </source>
</evidence>
<dbReference type="AlphaFoldDB" id="A0A4D4MBA0"/>
<comment type="caution">
    <text evidence="1">The sequence shown here is derived from an EMBL/GenBank/DDBJ whole genome shotgun (WGS) entry which is preliminary data.</text>
</comment>
<sequence>MAMVMSMHWAGVTPEQYDTVRDAVGWEEIPAAGGHVHVARFDAQGLHVTDVWESQQAFETFFTERLAPAIQKAGITGTPETDFSPLHRRFIAPGISGAA</sequence>
<name>A0A4D4MBA0_STRAX</name>